<evidence type="ECO:0000313" key="2">
    <source>
        <dbReference type="EMBL" id="SEM83720.1"/>
    </source>
</evidence>
<proteinExistence type="predicted"/>
<dbReference type="EMBL" id="FOBS01000061">
    <property type="protein sequence ID" value="SEM83720.1"/>
    <property type="molecule type" value="Genomic_DNA"/>
</dbReference>
<dbReference type="SUPFAM" id="SSF53098">
    <property type="entry name" value="Ribonuclease H-like"/>
    <property type="match status" value="1"/>
</dbReference>
<dbReference type="InterPro" id="IPR012337">
    <property type="entry name" value="RNaseH-like_sf"/>
</dbReference>
<keyword evidence="3" id="KW-1185">Reference proteome</keyword>
<evidence type="ECO:0000259" key="1">
    <source>
        <dbReference type="Pfam" id="PF01609"/>
    </source>
</evidence>
<dbReference type="AlphaFoldDB" id="A0A1H8BLG1"/>
<dbReference type="RefSeq" id="WP_093884991.1">
    <property type="nucleotide sequence ID" value="NZ_FOBS01000061.1"/>
</dbReference>
<organism evidence="2 3">
    <name type="scientific">Syntrophus gentianae</name>
    <dbReference type="NCBI Taxonomy" id="43775"/>
    <lineage>
        <taxon>Bacteria</taxon>
        <taxon>Pseudomonadati</taxon>
        <taxon>Thermodesulfobacteriota</taxon>
        <taxon>Syntrophia</taxon>
        <taxon>Syntrophales</taxon>
        <taxon>Syntrophaceae</taxon>
        <taxon>Syntrophus</taxon>
    </lineage>
</organism>
<dbReference type="Pfam" id="PF01609">
    <property type="entry name" value="DDE_Tnp_1"/>
    <property type="match status" value="1"/>
</dbReference>
<feature type="domain" description="Transposase IS4-like" evidence="1">
    <location>
        <begin position="246"/>
        <end position="526"/>
    </location>
</feature>
<sequence>MFIRQTKTGSSTTPGESYITCRLVSSERIGKQVRQHTLLNLGRHFVLPKEKWPSLCTRIEQLLRGQLTFLPVDIEIESLAQRYAARLVTKKTPVGDAAEGNEAAYQEVDVHSLEFVRPRSVGIEHVGLAALSWLGLSKILESIGLNGIQRAVALGSIIARMAAPGSELSTWRWLREKSALGELMDVDFEGVPLMRLYRVSDILVRHRDDIEKALFARINDLFSLPTTVTLYDLTNTYFEGEMAGNAKAARGHSKEKRSDCPLVTLGLVLDGSGFVRRSRMFEGNVSEAVTLEGMLSGLDAPREAMVIMDRGIATEANIAWLVEHSYRYLVVSREQNRQFDESCAVEVPNASGEGIRIQRVINNEGTEVCLYCHSQQRQEKETAMAERFMARFEAGLAKLAEGLEKPRGEKNRDKLQERIGRLKEKSHGIARHYKIELIPDEKGQKVASLSWEKIPVNGTQLTHPGVYCLRTNEIGWDEATLWHTYTMLTDLEAVFRSLKSELGLRPVFHSKEERADGHLFITVLAYQAVQVIRRRFKAHKINLSWARLREIFSVQQRVTATFKQRDGRTLHVRKTTVAESNLKELYDALDLSISPGGIQKLTI</sequence>
<dbReference type="NCBIfam" id="NF033559">
    <property type="entry name" value="transpos_IS1634"/>
    <property type="match status" value="1"/>
</dbReference>
<accession>A0A1H8BLG1</accession>
<dbReference type="InterPro" id="IPR047654">
    <property type="entry name" value="IS1634_transpos"/>
</dbReference>
<dbReference type="PANTHER" id="PTHR34614">
    <property type="match status" value="1"/>
</dbReference>
<dbReference type="Proteomes" id="UP000198744">
    <property type="component" value="Unassembled WGS sequence"/>
</dbReference>
<dbReference type="OrthoDB" id="5419903at2"/>
<protein>
    <submittedName>
        <fullName evidence="2">Transposase</fullName>
    </submittedName>
</protein>
<gene>
    <name evidence="2" type="ORF">SAMN04489760_1611</name>
</gene>
<dbReference type="GO" id="GO:0006313">
    <property type="term" value="P:DNA transposition"/>
    <property type="evidence" value="ECO:0007669"/>
    <property type="project" value="InterPro"/>
</dbReference>
<evidence type="ECO:0000313" key="3">
    <source>
        <dbReference type="Proteomes" id="UP000198744"/>
    </source>
</evidence>
<dbReference type="GO" id="GO:0004803">
    <property type="term" value="F:transposase activity"/>
    <property type="evidence" value="ECO:0007669"/>
    <property type="project" value="InterPro"/>
</dbReference>
<dbReference type="InterPro" id="IPR002559">
    <property type="entry name" value="Transposase_11"/>
</dbReference>
<dbReference type="PANTHER" id="PTHR34614:SF2">
    <property type="entry name" value="TRANSPOSASE IS4-LIKE DOMAIN-CONTAINING PROTEIN"/>
    <property type="match status" value="1"/>
</dbReference>
<dbReference type="STRING" id="43775.SAMN04489760_1611"/>
<name>A0A1H8BLG1_9BACT</name>
<dbReference type="GO" id="GO:0003677">
    <property type="term" value="F:DNA binding"/>
    <property type="evidence" value="ECO:0007669"/>
    <property type="project" value="InterPro"/>
</dbReference>
<reference evidence="2 3" key="1">
    <citation type="submission" date="2016-10" db="EMBL/GenBank/DDBJ databases">
        <authorList>
            <person name="de Groot N.N."/>
        </authorList>
    </citation>
    <scope>NUCLEOTIDE SEQUENCE [LARGE SCALE GENOMIC DNA]</scope>
    <source>
        <strain evidence="2 3">DSM 8423</strain>
    </source>
</reference>